<gene>
    <name evidence="7" type="ORF">EOD73_15340</name>
</gene>
<dbReference type="AlphaFoldDB" id="A0A437LCJ6"/>
<organism evidence="7 8">
    <name type="scientific">Inhella crocodyli</name>
    <dbReference type="NCBI Taxonomy" id="2499851"/>
    <lineage>
        <taxon>Bacteria</taxon>
        <taxon>Pseudomonadati</taxon>
        <taxon>Pseudomonadota</taxon>
        <taxon>Betaproteobacteria</taxon>
        <taxon>Burkholderiales</taxon>
        <taxon>Sphaerotilaceae</taxon>
        <taxon>Inhella</taxon>
    </lineage>
</organism>
<dbReference type="InterPro" id="IPR001123">
    <property type="entry name" value="LeuE-type"/>
</dbReference>
<reference evidence="7 8" key="1">
    <citation type="submission" date="2019-01" db="EMBL/GenBank/DDBJ databases">
        <authorList>
            <person name="Chen W.-M."/>
        </authorList>
    </citation>
    <scope>NUCLEOTIDE SEQUENCE [LARGE SCALE GENOMIC DNA]</scope>
    <source>
        <strain evidence="7 8">CCP-18</strain>
    </source>
</reference>
<evidence type="ECO:0000313" key="7">
    <source>
        <dbReference type="EMBL" id="RVT83147.1"/>
    </source>
</evidence>
<dbReference type="OrthoDB" id="9804822at2"/>
<feature type="transmembrane region" description="Helical" evidence="6">
    <location>
        <begin position="202"/>
        <end position="222"/>
    </location>
</feature>
<dbReference type="EMBL" id="SACM01000005">
    <property type="protein sequence ID" value="RVT83147.1"/>
    <property type="molecule type" value="Genomic_DNA"/>
</dbReference>
<keyword evidence="4 6" id="KW-1133">Transmembrane helix</keyword>
<feature type="transmembrane region" description="Helical" evidence="6">
    <location>
        <begin position="57"/>
        <end position="82"/>
    </location>
</feature>
<evidence type="ECO:0000256" key="6">
    <source>
        <dbReference type="SAM" id="Phobius"/>
    </source>
</evidence>
<evidence type="ECO:0000256" key="3">
    <source>
        <dbReference type="ARBA" id="ARBA00022692"/>
    </source>
</evidence>
<evidence type="ECO:0000256" key="1">
    <source>
        <dbReference type="ARBA" id="ARBA00004651"/>
    </source>
</evidence>
<accession>A0A437LCJ6</accession>
<name>A0A437LCJ6_9BURK</name>
<evidence type="ECO:0000256" key="5">
    <source>
        <dbReference type="ARBA" id="ARBA00023136"/>
    </source>
</evidence>
<protein>
    <submittedName>
        <fullName evidence="7">LysE family translocator</fullName>
    </submittedName>
</protein>
<dbReference type="GO" id="GO:0005886">
    <property type="term" value="C:plasma membrane"/>
    <property type="evidence" value="ECO:0007669"/>
    <property type="project" value="UniProtKB-SubCell"/>
</dbReference>
<evidence type="ECO:0000256" key="4">
    <source>
        <dbReference type="ARBA" id="ARBA00022989"/>
    </source>
</evidence>
<keyword evidence="5 6" id="KW-0472">Membrane</keyword>
<dbReference type="Pfam" id="PF01810">
    <property type="entry name" value="LysE"/>
    <property type="match status" value="1"/>
</dbReference>
<keyword evidence="3 6" id="KW-0812">Transmembrane</keyword>
<dbReference type="Proteomes" id="UP000288587">
    <property type="component" value="Unassembled WGS sequence"/>
</dbReference>
<comment type="caution">
    <text evidence="7">The sequence shown here is derived from an EMBL/GenBank/DDBJ whole genome shotgun (WGS) entry which is preliminary data.</text>
</comment>
<proteinExistence type="predicted"/>
<dbReference type="GO" id="GO:0015171">
    <property type="term" value="F:amino acid transmembrane transporter activity"/>
    <property type="evidence" value="ECO:0007669"/>
    <property type="project" value="TreeGrafter"/>
</dbReference>
<feature type="transmembrane region" description="Helical" evidence="6">
    <location>
        <begin position="88"/>
        <end position="108"/>
    </location>
</feature>
<keyword evidence="2" id="KW-1003">Cell membrane</keyword>
<dbReference type="PANTHER" id="PTHR30086">
    <property type="entry name" value="ARGININE EXPORTER PROTEIN ARGO"/>
    <property type="match status" value="1"/>
</dbReference>
<keyword evidence="8" id="KW-1185">Reference proteome</keyword>
<sequence>MVEGAASHPHQRWALAVTESNPLWLYFLLVAGIVALPGMDMALVTGSALAHGRRAGFAALGGIVAGGLVHVGLGVAGLGLLLQAWPALFNGLLVAGAAYVAWLAWGLWCAPALAGPDASAAPGRPARQAFASGALTCLLNPKAYLFGVAVFPQFLPPPGASATDWWARALGLAAITASTQVAVYGGLALLAGRPRSAPRPHLQRGVALLLAGTAALTLAQAWRA</sequence>
<evidence type="ECO:0000313" key="8">
    <source>
        <dbReference type="Proteomes" id="UP000288587"/>
    </source>
</evidence>
<feature type="transmembrane region" description="Helical" evidence="6">
    <location>
        <begin position="166"/>
        <end position="190"/>
    </location>
</feature>
<feature type="transmembrane region" description="Helical" evidence="6">
    <location>
        <begin position="23"/>
        <end position="45"/>
    </location>
</feature>
<evidence type="ECO:0000256" key="2">
    <source>
        <dbReference type="ARBA" id="ARBA00022475"/>
    </source>
</evidence>
<comment type="subcellular location">
    <subcellularLocation>
        <location evidence="1">Cell membrane</location>
        <topology evidence="1">Multi-pass membrane protein</topology>
    </subcellularLocation>
</comment>
<dbReference type="PANTHER" id="PTHR30086:SF20">
    <property type="entry name" value="ARGININE EXPORTER PROTEIN ARGO-RELATED"/>
    <property type="match status" value="1"/>
</dbReference>